<dbReference type="PANTHER" id="PTHR10015">
    <property type="entry name" value="HEAT SHOCK TRANSCRIPTION FACTOR"/>
    <property type="match status" value="1"/>
</dbReference>
<name>A0AAD2FG09_9STRA</name>
<dbReference type="SMART" id="SM00415">
    <property type="entry name" value="HSF"/>
    <property type="match status" value="1"/>
</dbReference>
<feature type="compositionally biased region" description="Acidic residues" evidence="5">
    <location>
        <begin position="146"/>
        <end position="171"/>
    </location>
</feature>
<dbReference type="InterPro" id="IPR000232">
    <property type="entry name" value="HSF_DNA-bd"/>
</dbReference>
<dbReference type="GO" id="GO:0003700">
    <property type="term" value="F:DNA-binding transcription factor activity"/>
    <property type="evidence" value="ECO:0007669"/>
    <property type="project" value="InterPro"/>
</dbReference>
<dbReference type="GO" id="GO:0005634">
    <property type="term" value="C:nucleus"/>
    <property type="evidence" value="ECO:0007669"/>
    <property type="project" value="UniProtKB-SubCell"/>
</dbReference>
<evidence type="ECO:0000313" key="7">
    <source>
        <dbReference type="EMBL" id="CAJ1935412.1"/>
    </source>
</evidence>
<evidence type="ECO:0000313" key="8">
    <source>
        <dbReference type="Proteomes" id="UP001295423"/>
    </source>
</evidence>
<evidence type="ECO:0000256" key="4">
    <source>
        <dbReference type="RuleBase" id="RU004020"/>
    </source>
</evidence>
<dbReference type="SUPFAM" id="SSF46785">
    <property type="entry name" value="Winged helix' DNA-binding domain"/>
    <property type="match status" value="1"/>
</dbReference>
<dbReference type="GO" id="GO:0043565">
    <property type="term" value="F:sequence-specific DNA binding"/>
    <property type="evidence" value="ECO:0007669"/>
    <property type="project" value="InterPro"/>
</dbReference>
<evidence type="ECO:0000256" key="5">
    <source>
        <dbReference type="SAM" id="MobiDB-lite"/>
    </source>
</evidence>
<dbReference type="Pfam" id="PF00447">
    <property type="entry name" value="HSF_DNA-bind"/>
    <property type="match status" value="1"/>
</dbReference>
<dbReference type="PANTHER" id="PTHR10015:SF206">
    <property type="entry name" value="HSF-TYPE DNA-BINDING DOMAIN-CONTAINING PROTEIN"/>
    <property type="match status" value="1"/>
</dbReference>
<evidence type="ECO:0000256" key="1">
    <source>
        <dbReference type="ARBA" id="ARBA00004123"/>
    </source>
</evidence>
<dbReference type="AlphaFoldDB" id="A0AAD2FG09"/>
<comment type="caution">
    <text evidence="7">The sequence shown here is derived from an EMBL/GenBank/DDBJ whole genome shotgun (WGS) entry which is preliminary data.</text>
</comment>
<keyword evidence="2" id="KW-0238">DNA-binding</keyword>
<evidence type="ECO:0000259" key="6">
    <source>
        <dbReference type="SMART" id="SM00415"/>
    </source>
</evidence>
<keyword evidence="8" id="KW-1185">Reference proteome</keyword>
<comment type="similarity">
    <text evidence="4">Belongs to the HSF family.</text>
</comment>
<proteinExistence type="inferred from homology"/>
<comment type="subcellular location">
    <subcellularLocation>
        <location evidence="1">Nucleus</location>
    </subcellularLocation>
</comment>
<dbReference type="InterPro" id="IPR036388">
    <property type="entry name" value="WH-like_DNA-bd_sf"/>
</dbReference>
<feature type="region of interest" description="Disordered" evidence="5">
    <location>
        <begin position="125"/>
        <end position="178"/>
    </location>
</feature>
<organism evidence="7 8">
    <name type="scientific">Cylindrotheca closterium</name>
    <dbReference type="NCBI Taxonomy" id="2856"/>
    <lineage>
        <taxon>Eukaryota</taxon>
        <taxon>Sar</taxon>
        <taxon>Stramenopiles</taxon>
        <taxon>Ochrophyta</taxon>
        <taxon>Bacillariophyta</taxon>
        <taxon>Bacillariophyceae</taxon>
        <taxon>Bacillariophycidae</taxon>
        <taxon>Bacillariales</taxon>
        <taxon>Bacillariaceae</taxon>
        <taxon>Cylindrotheca</taxon>
    </lineage>
</organism>
<gene>
    <name evidence="7" type="ORF">CYCCA115_LOCUS4744</name>
</gene>
<protein>
    <recommendedName>
        <fullName evidence="6">HSF-type DNA-binding domain-containing protein</fullName>
    </recommendedName>
</protein>
<sequence>MTRVKKGREVMFPGKLMSILESAEAEKYDHIVAWCPNGSAFTVREKDLFIQQICSAHFKLTRWRSFAKQLNDWGFLRDRKRNSSTFSHPIFRRGDPESLTRMIRTDSKQKRESCGRTSVNKIAGRDCGIPLTSEESQKEESNESSFSDEDGEGSIDTETESASCTDEESEAGEPTSPFRAISAVFSESYITEEDCPMDLELGIHQLYQDAGEIVTEAFSSNRPSEAESTRKNSEKSLCEGKVGSEWVCVGDDSLILSDLGTGQAI</sequence>
<dbReference type="Proteomes" id="UP001295423">
    <property type="component" value="Unassembled WGS sequence"/>
</dbReference>
<keyword evidence="3" id="KW-0539">Nucleus</keyword>
<evidence type="ECO:0000256" key="3">
    <source>
        <dbReference type="ARBA" id="ARBA00023242"/>
    </source>
</evidence>
<reference evidence="7" key="1">
    <citation type="submission" date="2023-08" db="EMBL/GenBank/DDBJ databases">
        <authorList>
            <person name="Audoor S."/>
            <person name="Bilcke G."/>
        </authorList>
    </citation>
    <scope>NUCLEOTIDE SEQUENCE</scope>
</reference>
<dbReference type="InterPro" id="IPR036390">
    <property type="entry name" value="WH_DNA-bd_sf"/>
</dbReference>
<feature type="domain" description="HSF-type DNA-binding" evidence="6">
    <location>
        <begin position="12"/>
        <end position="105"/>
    </location>
</feature>
<dbReference type="Gene3D" id="1.10.10.10">
    <property type="entry name" value="Winged helix-like DNA-binding domain superfamily/Winged helix DNA-binding domain"/>
    <property type="match status" value="1"/>
</dbReference>
<evidence type="ECO:0000256" key="2">
    <source>
        <dbReference type="ARBA" id="ARBA00023125"/>
    </source>
</evidence>
<accession>A0AAD2FG09</accession>
<dbReference type="EMBL" id="CAKOGP040000469">
    <property type="protein sequence ID" value="CAJ1935412.1"/>
    <property type="molecule type" value="Genomic_DNA"/>
</dbReference>